<evidence type="ECO:0000256" key="1">
    <source>
        <dbReference type="SAM" id="SignalP"/>
    </source>
</evidence>
<dbReference type="AlphaFoldDB" id="A0A1I8PKH2"/>
<organism evidence="2 3">
    <name type="scientific">Stomoxys calcitrans</name>
    <name type="common">Stable fly</name>
    <name type="synonym">Conops calcitrans</name>
    <dbReference type="NCBI Taxonomy" id="35570"/>
    <lineage>
        <taxon>Eukaryota</taxon>
        <taxon>Metazoa</taxon>
        <taxon>Ecdysozoa</taxon>
        <taxon>Arthropoda</taxon>
        <taxon>Hexapoda</taxon>
        <taxon>Insecta</taxon>
        <taxon>Pterygota</taxon>
        <taxon>Neoptera</taxon>
        <taxon>Endopterygota</taxon>
        <taxon>Diptera</taxon>
        <taxon>Brachycera</taxon>
        <taxon>Muscomorpha</taxon>
        <taxon>Muscoidea</taxon>
        <taxon>Muscidae</taxon>
        <taxon>Stomoxys</taxon>
    </lineage>
</organism>
<accession>A0A1I8PKH2</accession>
<name>A0A1I8PKH2_STOCA</name>
<protein>
    <submittedName>
        <fullName evidence="2">Uncharacterized protein</fullName>
    </submittedName>
</protein>
<keyword evidence="3" id="KW-1185">Reference proteome</keyword>
<dbReference type="VEuPathDB" id="VectorBase:SCAU008899"/>
<feature type="chain" id="PRO_5009326913" evidence="1">
    <location>
        <begin position="19"/>
        <end position="139"/>
    </location>
</feature>
<gene>
    <name evidence="2" type="primary">106094493</name>
</gene>
<keyword evidence="1" id="KW-0732">Signal</keyword>
<dbReference type="EnsemblMetazoa" id="SCAU008899-RA">
    <property type="protein sequence ID" value="SCAU008899-PA"/>
    <property type="gene ID" value="SCAU008899"/>
</dbReference>
<feature type="signal peptide" evidence="1">
    <location>
        <begin position="1"/>
        <end position="18"/>
    </location>
</feature>
<reference evidence="2" key="1">
    <citation type="submission" date="2020-05" db="UniProtKB">
        <authorList>
            <consortium name="EnsemblMetazoa"/>
        </authorList>
    </citation>
    <scope>IDENTIFICATION</scope>
    <source>
        <strain evidence="2">USDA</strain>
    </source>
</reference>
<evidence type="ECO:0000313" key="2">
    <source>
        <dbReference type="EnsemblMetazoa" id="SCAU008899-PA"/>
    </source>
</evidence>
<evidence type="ECO:0000313" key="3">
    <source>
        <dbReference type="Proteomes" id="UP000095300"/>
    </source>
</evidence>
<dbReference type="Proteomes" id="UP000095300">
    <property type="component" value="Unassembled WGS sequence"/>
</dbReference>
<dbReference type="KEGG" id="scac:106094493"/>
<proteinExistence type="predicted"/>
<sequence length="139" mass="15608">MFKFICLLVVLIASTAMAEVDFNNPTQFSYWCPFGSIGPASGNGIESEQAQQILSAVLENISKIDENQYRIDQINTAFKCSYNTDLHEFNANLLDKNDQSKSCVLQIYKNYEKTGNGSTTDTIIACDNDPQYFKSYTDV</sequence>